<dbReference type="OrthoDB" id="5786205at2759"/>
<evidence type="ECO:0000313" key="1">
    <source>
        <dbReference type="EMBL" id="ETN77971.1"/>
    </source>
</evidence>
<reference evidence="2" key="1">
    <citation type="journal article" date="2014" name="Nat. Genet.">
        <title>Genome of the human hookworm Necator americanus.</title>
        <authorList>
            <person name="Tang Y.T."/>
            <person name="Gao X."/>
            <person name="Rosa B.A."/>
            <person name="Abubucker S."/>
            <person name="Hallsworth-Pepin K."/>
            <person name="Martin J."/>
            <person name="Tyagi R."/>
            <person name="Heizer E."/>
            <person name="Zhang X."/>
            <person name="Bhonagiri-Palsikar V."/>
            <person name="Minx P."/>
            <person name="Warren W.C."/>
            <person name="Wang Q."/>
            <person name="Zhan B."/>
            <person name="Hotez P.J."/>
            <person name="Sternberg P.W."/>
            <person name="Dougall A."/>
            <person name="Gaze S.T."/>
            <person name="Mulvenna J."/>
            <person name="Sotillo J."/>
            <person name="Ranganathan S."/>
            <person name="Rabelo E.M."/>
            <person name="Wilson R.K."/>
            <person name="Felgner P.L."/>
            <person name="Bethony J."/>
            <person name="Hawdon J.M."/>
            <person name="Gasser R.B."/>
            <person name="Loukas A."/>
            <person name="Mitreva M."/>
        </authorList>
    </citation>
    <scope>NUCLEOTIDE SEQUENCE [LARGE SCALE GENOMIC DNA]</scope>
</reference>
<name>W2T9T2_NECAM</name>
<dbReference type="KEGG" id="nai:NECAME_10672"/>
<dbReference type="EMBL" id="KI660139">
    <property type="protein sequence ID" value="ETN77971.1"/>
    <property type="molecule type" value="Genomic_DNA"/>
</dbReference>
<accession>W2T9T2</accession>
<dbReference type="PANTHER" id="PTHR31063">
    <property type="entry name" value="PROTEIN CBG08668"/>
    <property type="match status" value="1"/>
</dbReference>
<proteinExistence type="predicted"/>
<organism evidence="1 2">
    <name type="scientific">Necator americanus</name>
    <name type="common">Human hookworm</name>
    <dbReference type="NCBI Taxonomy" id="51031"/>
    <lineage>
        <taxon>Eukaryota</taxon>
        <taxon>Metazoa</taxon>
        <taxon>Ecdysozoa</taxon>
        <taxon>Nematoda</taxon>
        <taxon>Chromadorea</taxon>
        <taxon>Rhabditida</taxon>
        <taxon>Rhabditina</taxon>
        <taxon>Rhabditomorpha</taxon>
        <taxon>Strongyloidea</taxon>
        <taxon>Ancylostomatidae</taxon>
        <taxon>Bunostominae</taxon>
        <taxon>Necator</taxon>
    </lineage>
</organism>
<protein>
    <submittedName>
        <fullName evidence="1">Uncharacterized protein</fullName>
    </submittedName>
</protein>
<dbReference type="PANTHER" id="PTHR31063:SF3">
    <property type="entry name" value="ENHANCER OF POLYCOMB-LIKE PROTEIN"/>
    <property type="match status" value="1"/>
</dbReference>
<keyword evidence="2" id="KW-1185">Reference proteome</keyword>
<dbReference type="AlphaFoldDB" id="W2T9T2"/>
<evidence type="ECO:0000313" key="2">
    <source>
        <dbReference type="Proteomes" id="UP000053676"/>
    </source>
</evidence>
<sequence>MLTNTNQGDSEFQKPFSGRIRHYIIRVNEKRETEKDEVEPARVLFNIIKPPRLKCHVDKRFKEGKWIPTPLEDPKFVDWDEVIDCSPALEERLTDLQISAATRRANLTLGDFISDKPPSIRSRRAESLNFTSDTDDSFEFVTMKPAKLCDISKYTNAPHIFEIFDINMKDLGNFDLQEEATRCNERDQLEFVRPFYSQDGVEFDKSVLSGSAQSSSIDLLYAVLPLPVMSLIVKKSYLHHFRLMYPQSRLLQCPQCSISLVIKKLSGSFIDFWLIVASGQCEEISDLFEKFNLDVGERLLCIKCCCEGIFYAAENSAHGTLCSNFNKKCWRQYDKDGLMRPKFDLYWPYTPRFRKEFHKPDEDEFFKNGTRVHPEYLEPKKLVKKEFAAICAEARSLRFDEKKQRNFEEEVCKIFDDEAMQQRAIGIRKTALTLVENCTALLYLHRAENNQHLKRKDFNAHFANLDKELSDVIISFRHYLVQEQPQVLL</sequence>
<gene>
    <name evidence="1" type="ORF">NECAME_10672</name>
</gene>
<dbReference type="Proteomes" id="UP000053676">
    <property type="component" value="Unassembled WGS sequence"/>
</dbReference>